<proteinExistence type="predicted"/>
<name>A0A815BJV9_9BILA</name>
<keyword evidence="1" id="KW-0732">Signal</keyword>
<accession>A0A815BJV9</accession>
<evidence type="ECO:0000313" key="3">
    <source>
        <dbReference type="EMBL" id="CAF1271591.1"/>
    </source>
</evidence>
<dbReference type="EMBL" id="CAJNOK010004996">
    <property type="protein sequence ID" value="CAF0956832.1"/>
    <property type="molecule type" value="Genomic_DNA"/>
</dbReference>
<evidence type="ECO:0000313" key="5">
    <source>
        <dbReference type="EMBL" id="CAF4059952.1"/>
    </source>
</evidence>
<organism evidence="3 6">
    <name type="scientific">Didymodactylos carnosus</name>
    <dbReference type="NCBI Taxonomy" id="1234261"/>
    <lineage>
        <taxon>Eukaryota</taxon>
        <taxon>Metazoa</taxon>
        <taxon>Spiralia</taxon>
        <taxon>Gnathifera</taxon>
        <taxon>Rotifera</taxon>
        <taxon>Eurotatoria</taxon>
        <taxon>Bdelloidea</taxon>
        <taxon>Philodinida</taxon>
        <taxon>Philodinidae</taxon>
        <taxon>Didymodactylos</taxon>
    </lineage>
</organism>
<dbReference type="Proteomes" id="UP000663829">
    <property type="component" value="Unassembled WGS sequence"/>
</dbReference>
<evidence type="ECO:0000313" key="4">
    <source>
        <dbReference type="EMBL" id="CAF3729959.1"/>
    </source>
</evidence>
<feature type="signal peptide" evidence="1">
    <location>
        <begin position="1"/>
        <end position="17"/>
    </location>
</feature>
<dbReference type="Proteomes" id="UP000682733">
    <property type="component" value="Unassembled WGS sequence"/>
</dbReference>
<reference evidence="3" key="1">
    <citation type="submission" date="2021-02" db="EMBL/GenBank/DDBJ databases">
        <authorList>
            <person name="Nowell W R."/>
        </authorList>
    </citation>
    <scope>NUCLEOTIDE SEQUENCE</scope>
</reference>
<dbReference type="AlphaFoldDB" id="A0A815BJV9"/>
<gene>
    <name evidence="3" type="ORF">GPM918_LOCUS27108</name>
    <name evidence="2" type="ORF">OVA965_LOCUS12427</name>
    <name evidence="5" type="ORF">SRO942_LOCUS27380</name>
    <name evidence="4" type="ORF">TMI583_LOCUS12431</name>
</gene>
<dbReference type="Proteomes" id="UP000681722">
    <property type="component" value="Unassembled WGS sequence"/>
</dbReference>
<evidence type="ECO:0000256" key="1">
    <source>
        <dbReference type="SAM" id="SignalP"/>
    </source>
</evidence>
<dbReference type="EMBL" id="CAJNOQ010011233">
    <property type="protein sequence ID" value="CAF1271591.1"/>
    <property type="molecule type" value="Genomic_DNA"/>
</dbReference>
<dbReference type="EMBL" id="CAJOBA010005001">
    <property type="protein sequence ID" value="CAF3729959.1"/>
    <property type="molecule type" value="Genomic_DNA"/>
</dbReference>
<feature type="chain" id="PRO_5035686180" evidence="1">
    <location>
        <begin position="18"/>
        <end position="130"/>
    </location>
</feature>
<comment type="caution">
    <text evidence="3">The sequence shown here is derived from an EMBL/GenBank/DDBJ whole genome shotgun (WGS) entry which is preliminary data.</text>
</comment>
<dbReference type="Proteomes" id="UP000677228">
    <property type="component" value="Unassembled WGS sequence"/>
</dbReference>
<keyword evidence="6" id="KW-1185">Reference proteome</keyword>
<dbReference type="EMBL" id="CAJOBC010023662">
    <property type="protein sequence ID" value="CAF4059952.1"/>
    <property type="molecule type" value="Genomic_DNA"/>
</dbReference>
<sequence>MVCTLICDLFLGNIANAAMNEKPTVSIMKMIDEQLKQVEANRVYQNLTANNEAVTTTINKKTVQNRRNEVLQHLRLSHDEMYSLYLIGSQFPNAVHRLIHLPKLIVVFGNNEMIVIFNKLLLSSREKIIL</sequence>
<protein>
    <submittedName>
        <fullName evidence="3">Uncharacterized protein</fullName>
    </submittedName>
</protein>
<evidence type="ECO:0000313" key="2">
    <source>
        <dbReference type="EMBL" id="CAF0956832.1"/>
    </source>
</evidence>
<evidence type="ECO:0000313" key="6">
    <source>
        <dbReference type="Proteomes" id="UP000663829"/>
    </source>
</evidence>